<dbReference type="InterPro" id="IPR009078">
    <property type="entry name" value="Ferritin-like_SF"/>
</dbReference>
<gene>
    <name evidence="4" type="primary">tpf1</name>
    <name evidence="4" type="ORF">IMCC3135_26115</name>
</gene>
<dbReference type="GO" id="GO:0008199">
    <property type="term" value="F:ferric iron binding"/>
    <property type="evidence" value="ECO:0007669"/>
    <property type="project" value="InterPro"/>
</dbReference>
<dbReference type="InterPro" id="IPR002177">
    <property type="entry name" value="DPS_DNA-bd"/>
</dbReference>
<evidence type="ECO:0000259" key="3">
    <source>
        <dbReference type="Pfam" id="PF00210"/>
    </source>
</evidence>
<dbReference type="RefSeq" id="WP_088920211.1">
    <property type="nucleotide sequence ID" value="NZ_CP018632.1"/>
</dbReference>
<dbReference type="PROSITE" id="PS00819">
    <property type="entry name" value="DPS_2"/>
    <property type="match status" value="1"/>
</dbReference>
<dbReference type="Pfam" id="PF00210">
    <property type="entry name" value="Ferritin"/>
    <property type="match status" value="1"/>
</dbReference>
<accession>A0A2Z2NZR8</accession>
<dbReference type="InterPro" id="IPR023188">
    <property type="entry name" value="DPS_DNA-bd_CS"/>
</dbReference>
<dbReference type="InterPro" id="IPR008331">
    <property type="entry name" value="Ferritin_DPS_dom"/>
</dbReference>
<dbReference type="PANTHER" id="PTHR42932">
    <property type="entry name" value="GENERAL STRESS PROTEIN 20U"/>
    <property type="match status" value="1"/>
</dbReference>
<protein>
    <submittedName>
        <fullName evidence="4">Antigen TpF1</fullName>
    </submittedName>
</protein>
<sequence>MNRTNQKTIENLRQVLGQTFSLYFQSQSYHWNVEGARFRQLHEMFEEQYTELSEALDEIAERIRALGAYAPASVAQMMSYAGEEASPAQSADDMVSNIIASHQTIADTLRQAISQAAEEADEVSAGLLTDRLQVHEKTLWMLKAGQK</sequence>
<dbReference type="PIRSF" id="PIRSF005900">
    <property type="entry name" value="Dps"/>
    <property type="match status" value="1"/>
</dbReference>
<evidence type="ECO:0000313" key="5">
    <source>
        <dbReference type="Proteomes" id="UP000250079"/>
    </source>
</evidence>
<comment type="similarity">
    <text evidence="1 2">Belongs to the Dps family.</text>
</comment>
<dbReference type="EMBL" id="CP018632">
    <property type="protein sequence ID" value="ASJ75278.1"/>
    <property type="molecule type" value="Genomic_DNA"/>
</dbReference>
<name>A0A2Z2NZR8_9GAMM</name>
<evidence type="ECO:0000256" key="1">
    <source>
        <dbReference type="ARBA" id="ARBA00009497"/>
    </source>
</evidence>
<dbReference type="SUPFAM" id="SSF47240">
    <property type="entry name" value="Ferritin-like"/>
    <property type="match status" value="1"/>
</dbReference>
<dbReference type="PROSITE" id="PS00818">
    <property type="entry name" value="DPS_1"/>
    <property type="match status" value="1"/>
</dbReference>
<keyword evidence="5" id="KW-1185">Reference proteome</keyword>
<dbReference type="CDD" id="cd01043">
    <property type="entry name" value="DPS"/>
    <property type="match status" value="1"/>
</dbReference>
<evidence type="ECO:0000313" key="4">
    <source>
        <dbReference type="EMBL" id="ASJ75278.1"/>
    </source>
</evidence>
<organism evidence="4 5">
    <name type="scientific">Granulosicoccus antarcticus IMCC3135</name>
    <dbReference type="NCBI Taxonomy" id="1192854"/>
    <lineage>
        <taxon>Bacteria</taxon>
        <taxon>Pseudomonadati</taxon>
        <taxon>Pseudomonadota</taxon>
        <taxon>Gammaproteobacteria</taxon>
        <taxon>Chromatiales</taxon>
        <taxon>Granulosicoccaceae</taxon>
        <taxon>Granulosicoccus</taxon>
    </lineage>
</organism>
<dbReference type="Proteomes" id="UP000250079">
    <property type="component" value="Chromosome"/>
</dbReference>
<feature type="domain" description="Ferritin/DPS" evidence="3">
    <location>
        <begin position="9"/>
        <end position="144"/>
    </location>
</feature>
<dbReference type="PANTHER" id="PTHR42932:SF3">
    <property type="entry name" value="DNA PROTECTION DURING STARVATION PROTEIN"/>
    <property type="match status" value="1"/>
</dbReference>
<dbReference type="OrthoDB" id="9797687at2"/>
<dbReference type="KEGG" id="gai:IMCC3135_26115"/>
<proteinExistence type="inferred from homology"/>
<dbReference type="PRINTS" id="PR01346">
    <property type="entry name" value="HELNAPAPROT"/>
</dbReference>
<dbReference type="Gene3D" id="1.20.1260.10">
    <property type="match status" value="1"/>
</dbReference>
<dbReference type="GO" id="GO:0016722">
    <property type="term" value="F:oxidoreductase activity, acting on metal ions"/>
    <property type="evidence" value="ECO:0007669"/>
    <property type="project" value="InterPro"/>
</dbReference>
<reference evidence="4 5" key="1">
    <citation type="submission" date="2016-12" db="EMBL/GenBank/DDBJ databases">
        <authorList>
            <person name="Song W.-J."/>
            <person name="Kurnit D.M."/>
        </authorList>
    </citation>
    <scope>NUCLEOTIDE SEQUENCE [LARGE SCALE GENOMIC DNA]</scope>
    <source>
        <strain evidence="4 5">IMCC3135</strain>
    </source>
</reference>
<evidence type="ECO:0000256" key="2">
    <source>
        <dbReference type="RuleBase" id="RU003875"/>
    </source>
</evidence>
<dbReference type="InterPro" id="IPR012347">
    <property type="entry name" value="Ferritin-like"/>
</dbReference>
<dbReference type="AlphaFoldDB" id="A0A2Z2NZR8"/>